<evidence type="ECO:0000313" key="2">
    <source>
        <dbReference type="EMBL" id="NKY96468.1"/>
    </source>
</evidence>
<gene>
    <name evidence="2" type="ORF">HGB44_02095</name>
</gene>
<keyword evidence="1" id="KW-0472">Membrane</keyword>
<keyword evidence="3" id="KW-1185">Reference proteome</keyword>
<dbReference type="RefSeq" id="WP_061079406.1">
    <property type="nucleotide sequence ID" value="NZ_JAAXPG010000001.1"/>
</dbReference>
<name>A0A7X6M884_9ACTN</name>
<protein>
    <submittedName>
        <fullName evidence="2">Uncharacterized protein</fullName>
    </submittedName>
</protein>
<dbReference type="Proteomes" id="UP000553209">
    <property type="component" value="Unassembled WGS sequence"/>
</dbReference>
<accession>A0A7X6M884</accession>
<feature type="transmembrane region" description="Helical" evidence="1">
    <location>
        <begin position="43"/>
        <end position="61"/>
    </location>
</feature>
<comment type="caution">
    <text evidence="2">The sequence shown here is derived from an EMBL/GenBank/DDBJ whole genome shotgun (WGS) entry which is preliminary data.</text>
</comment>
<proteinExistence type="predicted"/>
<dbReference type="AlphaFoldDB" id="A0A7X6M884"/>
<feature type="transmembrane region" description="Helical" evidence="1">
    <location>
        <begin position="20"/>
        <end position="37"/>
    </location>
</feature>
<dbReference type="EMBL" id="JAAXPG010000001">
    <property type="protein sequence ID" value="NKY96468.1"/>
    <property type="molecule type" value="Genomic_DNA"/>
</dbReference>
<evidence type="ECO:0000313" key="3">
    <source>
        <dbReference type="Proteomes" id="UP000553209"/>
    </source>
</evidence>
<evidence type="ECO:0000256" key="1">
    <source>
        <dbReference type="SAM" id="Phobius"/>
    </source>
</evidence>
<organism evidence="2 3">
    <name type="scientific">Nocardiopsis alborubida</name>
    <dbReference type="NCBI Taxonomy" id="146802"/>
    <lineage>
        <taxon>Bacteria</taxon>
        <taxon>Bacillati</taxon>
        <taxon>Actinomycetota</taxon>
        <taxon>Actinomycetes</taxon>
        <taxon>Streptosporangiales</taxon>
        <taxon>Nocardiopsidaceae</taxon>
        <taxon>Nocardiopsis</taxon>
    </lineage>
</organism>
<reference evidence="2 3" key="1">
    <citation type="submission" date="2020-04" db="EMBL/GenBank/DDBJ databases">
        <title>MicrobeNet Type strains.</title>
        <authorList>
            <person name="Nicholson A.C."/>
        </authorList>
    </citation>
    <scope>NUCLEOTIDE SEQUENCE [LARGE SCALE GENOMIC DNA]</scope>
    <source>
        <strain evidence="2 3">ATCC 23612</strain>
    </source>
</reference>
<keyword evidence="1" id="KW-0812">Transmembrane</keyword>
<sequence length="72" mass="8244">MEGSFPKDPTKKELRTLLGFRLVGISAFLGMAVWRAWEGDYLWSALSVLLTAILFAVYAAPRMLQLRRKKKE</sequence>
<keyword evidence="1" id="KW-1133">Transmembrane helix</keyword>